<proteinExistence type="predicted"/>
<sequence>MNQIPAKKRSIFSKQAFTKVNVAKDPVDFFSCAKKVYPQLLEEEERKRQSKIKRKERERLKELKESEDSKYNVTDENKTITSPFKECVDHTYNEGSSHSSFLSLHEESNRSGSPSNYEDKDSPCFHGTKLSQNQVAKKRKLLSHDETSSKSIIDLEEAPSKPIISLESDDEEISQSTLDPFQDDISCPPLFHNPLAERQPDKTDEEYPEFIQQAREREKLKAKQHLIAASRDEQLNRSLEESTNDIFDSEPKSAIEIDPTVELLITSELEGTRPLRVKRKLSQRLKEARLTWCEKQHVRTDKLGRPLEDVIFFTWRGKRLFDVTTCGSLGLKVDKDRILSQGKDGFGPNGNIHLEAWTEDTLRAKEEKDSENRRLGNDNENESKSDKHNDLTCKLILKAKDMEPFKIVVRPTTTIRKMVEAFRKAKAISESTKISLHFDGDLLDPNSKIEDTELGDVDNVDTVEVYLKV</sequence>
<dbReference type="Pfam" id="PF11976">
    <property type="entry name" value="Rad60-SLD"/>
    <property type="match status" value="1"/>
</dbReference>
<accession>A0A420HJB9</accession>
<feature type="region of interest" description="Disordered" evidence="1">
    <location>
        <begin position="363"/>
        <end position="387"/>
    </location>
</feature>
<feature type="domain" description="Rad60/SUMO-like" evidence="2">
    <location>
        <begin position="394"/>
        <end position="461"/>
    </location>
</feature>
<dbReference type="AlphaFoldDB" id="A0A420HJB9"/>
<dbReference type="InterPro" id="IPR029071">
    <property type="entry name" value="Ubiquitin-like_domsf"/>
</dbReference>
<evidence type="ECO:0000313" key="3">
    <source>
        <dbReference type="EMBL" id="RKF57524.1"/>
    </source>
</evidence>
<reference evidence="3 4" key="1">
    <citation type="journal article" date="2018" name="BMC Genomics">
        <title>Comparative genome analyses reveal sequence features reflecting distinct modes of host-adaptation between dicot and monocot powdery mildew.</title>
        <authorList>
            <person name="Wu Y."/>
            <person name="Ma X."/>
            <person name="Pan Z."/>
            <person name="Kale S.D."/>
            <person name="Song Y."/>
            <person name="King H."/>
            <person name="Zhang Q."/>
            <person name="Presley C."/>
            <person name="Deng X."/>
            <person name="Wei C.I."/>
            <person name="Xiao S."/>
        </authorList>
    </citation>
    <scope>NUCLEOTIDE SEQUENCE [LARGE SCALE GENOMIC DNA]</scope>
    <source>
        <strain evidence="3">UMSG2</strain>
    </source>
</reference>
<feature type="region of interest" description="Disordered" evidence="1">
    <location>
        <begin position="94"/>
        <end position="156"/>
    </location>
</feature>
<dbReference type="InterPro" id="IPR022617">
    <property type="entry name" value="Rad60/SUMO-like_dom"/>
</dbReference>
<organism evidence="3 4">
    <name type="scientific">Erysiphe neolycopersici</name>
    <dbReference type="NCBI Taxonomy" id="212602"/>
    <lineage>
        <taxon>Eukaryota</taxon>
        <taxon>Fungi</taxon>
        <taxon>Dikarya</taxon>
        <taxon>Ascomycota</taxon>
        <taxon>Pezizomycotina</taxon>
        <taxon>Leotiomycetes</taxon>
        <taxon>Erysiphales</taxon>
        <taxon>Erysiphaceae</taxon>
        <taxon>Erysiphe</taxon>
    </lineage>
</organism>
<dbReference type="OrthoDB" id="3365399at2759"/>
<dbReference type="Proteomes" id="UP000286134">
    <property type="component" value="Unassembled WGS sequence"/>
</dbReference>
<protein>
    <submittedName>
        <fullName evidence="3">Putative ubiquitin-like protein</fullName>
    </submittedName>
</protein>
<keyword evidence="4" id="KW-1185">Reference proteome</keyword>
<dbReference type="Gene3D" id="3.10.20.90">
    <property type="entry name" value="Phosphatidylinositol 3-kinase Catalytic Subunit, Chain A, domain 1"/>
    <property type="match status" value="1"/>
</dbReference>
<feature type="region of interest" description="Disordered" evidence="1">
    <location>
        <begin position="43"/>
        <end position="76"/>
    </location>
</feature>
<comment type="caution">
    <text evidence="3">The sequence shown here is derived from an EMBL/GenBank/DDBJ whole genome shotgun (WGS) entry which is preliminary data.</text>
</comment>
<feature type="compositionally biased region" description="Basic and acidic residues" evidence="1">
    <location>
        <begin position="55"/>
        <end position="76"/>
    </location>
</feature>
<name>A0A420HJB9_9PEZI</name>
<gene>
    <name evidence="3" type="ORF">OnM2_073048</name>
</gene>
<dbReference type="EMBL" id="MCFK01007359">
    <property type="protein sequence ID" value="RKF57524.1"/>
    <property type="molecule type" value="Genomic_DNA"/>
</dbReference>
<evidence type="ECO:0000313" key="4">
    <source>
        <dbReference type="Proteomes" id="UP000286134"/>
    </source>
</evidence>
<evidence type="ECO:0000259" key="2">
    <source>
        <dbReference type="Pfam" id="PF11976"/>
    </source>
</evidence>
<dbReference type="CDD" id="cd17080">
    <property type="entry name" value="Ubl_SLD2_Esc2_like"/>
    <property type="match status" value="1"/>
</dbReference>
<dbReference type="SUPFAM" id="SSF54236">
    <property type="entry name" value="Ubiquitin-like"/>
    <property type="match status" value="1"/>
</dbReference>
<evidence type="ECO:0000256" key="1">
    <source>
        <dbReference type="SAM" id="MobiDB-lite"/>
    </source>
</evidence>